<dbReference type="EMBL" id="FOMX01000071">
    <property type="protein sequence ID" value="SFF42970.1"/>
    <property type="molecule type" value="Genomic_DNA"/>
</dbReference>
<keyword evidence="3" id="KW-1185">Reference proteome</keyword>
<gene>
    <name evidence="2" type="ORF">SAMN02745121_08811</name>
</gene>
<sequence length="89" mass="9062">MPFWTASSQLAGGNPQTSPTQLVPSQSPSATQAELSAQPGQAGPLQSTFVSLPLCSPSSHDSTTPVVVSLVVLASVVDELVVLRAETSS</sequence>
<evidence type="ECO:0000313" key="3">
    <source>
        <dbReference type="Proteomes" id="UP000199400"/>
    </source>
</evidence>
<proteinExistence type="predicted"/>
<evidence type="ECO:0000313" key="2">
    <source>
        <dbReference type="EMBL" id="SFF42970.1"/>
    </source>
</evidence>
<protein>
    <submittedName>
        <fullName evidence="2">Uncharacterized protein</fullName>
    </submittedName>
</protein>
<dbReference type="AlphaFoldDB" id="A0A1I2IMQ6"/>
<dbReference type="Proteomes" id="UP000199400">
    <property type="component" value="Unassembled WGS sequence"/>
</dbReference>
<reference evidence="3" key="1">
    <citation type="submission" date="2016-10" db="EMBL/GenBank/DDBJ databases">
        <authorList>
            <person name="Varghese N."/>
            <person name="Submissions S."/>
        </authorList>
    </citation>
    <scope>NUCLEOTIDE SEQUENCE [LARGE SCALE GENOMIC DNA]</scope>
    <source>
        <strain evidence="3">ATCC 25963</strain>
    </source>
</reference>
<dbReference type="STRING" id="54.SAMN02745121_08811"/>
<evidence type="ECO:0000256" key="1">
    <source>
        <dbReference type="SAM" id="MobiDB-lite"/>
    </source>
</evidence>
<accession>A0A1I2IMQ6</accession>
<organism evidence="2 3">
    <name type="scientific">Nannocystis exedens</name>
    <dbReference type="NCBI Taxonomy" id="54"/>
    <lineage>
        <taxon>Bacteria</taxon>
        <taxon>Pseudomonadati</taxon>
        <taxon>Myxococcota</taxon>
        <taxon>Polyangia</taxon>
        <taxon>Nannocystales</taxon>
        <taxon>Nannocystaceae</taxon>
        <taxon>Nannocystis</taxon>
    </lineage>
</organism>
<name>A0A1I2IMQ6_9BACT</name>
<feature type="region of interest" description="Disordered" evidence="1">
    <location>
        <begin position="1"/>
        <end position="44"/>
    </location>
</feature>